<comment type="similarity">
    <text evidence="1">Belongs to the GET4 family.</text>
</comment>
<dbReference type="AlphaFoldDB" id="A0AA39SL06"/>
<dbReference type="PANTHER" id="PTHR12875:SF0">
    <property type="entry name" value="GOLGI TO ER TRAFFIC PROTEIN 4 HOMOLOG"/>
    <property type="match status" value="1"/>
</dbReference>
<name>A0AA39SL06_ACESA</name>
<dbReference type="PANTHER" id="PTHR12875">
    <property type="entry name" value="GOLGI TO ER TRAFFIC PROTEIN 4 HOMOLOG"/>
    <property type="match status" value="1"/>
</dbReference>
<gene>
    <name evidence="2" type="ORF">LWI29_012980</name>
</gene>
<dbReference type="InterPro" id="IPR011990">
    <property type="entry name" value="TPR-like_helical_dom_sf"/>
</dbReference>
<dbReference type="GO" id="GO:0045048">
    <property type="term" value="P:protein insertion into ER membrane"/>
    <property type="evidence" value="ECO:0007669"/>
    <property type="project" value="InterPro"/>
</dbReference>
<evidence type="ECO:0000313" key="3">
    <source>
        <dbReference type="Proteomes" id="UP001168877"/>
    </source>
</evidence>
<dbReference type="Pfam" id="PF04190">
    <property type="entry name" value="GET4"/>
    <property type="match status" value="1"/>
</dbReference>
<keyword evidence="3" id="KW-1185">Reference proteome</keyword>
<dbReference type="Proteomes" id="UP001168877">
    <property type="component" value="Unassembled WGS sequence"/>
</dbReference>
<sequence length="67" mass="8026">MQFISYLLQTLQRDAFPLFSMLRTNYKPSIDREPAFNEMLDEIAEKFYGIKRRNPLQGVFGELFKMM</sequence>
<dbReference type="GO" id="GO:0005829">
    <property type="term" value="C:cytosol"/>
    <property type="evidence" value="ECO:0007669"/>
    <property type="project" value="TreeGrafter"/>
</dbReference>
<protein>
    <submittedName>
        <fullName evidence="2">Uncharacterized protein</fullName>
    </submittedName>
</protein>
<accession>A0AA39SL06</accession>
<organism evidence="2 3">
    <name type="scientific">Acer saccharum</name>
    <name type="common">Sugar maple</name>
    <dbReference type="NCBI Taxonomy" id="4024"/>
    <lineage>
        <taxon>Eukaryota</taxon>
        <taxon>Viridiplantae</taxon>
        <taxon>Streptophyta</taxon>
        <taxon>Embryophyta</taxon>
        <taxon>Tracheophyta</taxon>
        <taxon>Spermatophyta</taxon>
        <taxon>Magnoliopsida</taxon>
        <taxon>eudicotyledons</taxon>
        <taxon>Gunneridae</taxon>
        <taxon>Pentapetalae</taxon>
        <taxon>rosids</taxon>
        <taxon>malvids</taxon>
        <taxon>Sapindales</taxon>
        <taxon>Sapindaceae</taxon>
        <taxon>Hippocastanoideae</taxon>
        <taxon>Acereae</taxon>
        <taxon>Acer</taxon>
    </lineage>
</organism>
<reference evidence="2" key="1">
    <citation type="journal article" date="2022" name="Plant J.">
        <title>Strategies of tolerance reflected in two North American maple genomes.</title>
        <authorList>
            <person name="McEvoy S.L."/>
            <person name="Sezen U.U."/>
            <person name="Trouern-Trend A."/>
            <person name="McMahon S.M."/>
            <person name="Schaberg P.G."/>
            <person name="Yang J."/>
            <person name="Wegrzyn J.L."/>
            <person name="Swenson N.G."/>
        </authorList>
    </citation>
    <scope>NUCLEOTIDE SEQUENCE</scope>
    <source>
        <strain evidence="2">NS2018</strain>
    </source>
</reference>
<evidence type="ECO:0000313" key="2">
    <source>
        <dbReference type="EMBL" id="KAK0592085.1"/>
    </source>
</evidence>
<dbReference type="Gene3D" id="1.25.40.10">
    <property type="entry name" value="Tetratricopeptide repeat domain"/>
    <property type="match status" value="1"/>
</dbReference>
<reference evidence="2" key="2">
    <citation type="submission" date="2023-06" db="EMBL/GenBank/DDBJ databases">
        <authorList>
            <person name="Swenson N.G."/>
            <person name="Wegrzyn J.L."/>
            <person name="Mcevoy S.L."/>
        </authorList>
    </citation>
    <scope>NUCLEOTIDE SEQUENCE</scope>
    <source>
        <strain evidence="2">NS2018</strain>
        <tissue evidence="2">Leaf</tissue>
    </source>
</reference>
<dbReference type="EMBL" id="JAUESC010000380">
    <property type="protein sequence ID" value="KAK0592085.1"/>
    <property type="molecule type" value="Genomic_DNA"/>
</dbReference>
<proteinExistence type="inferred from homology"/>
<comment type="caution">
    <text evidence="2">The sequence shown here is derived from an EMBL/GenBank/DDBJ whole genome shotgun (WGS) entry which is preliminary data.</text>
</comment>
<evidence type="ECO:0000256" key="1">
    <source>
        <dbReference type="ARBA" id="ARBA00005351"/>
    </source>
</evidence>
<dbReference type="InterPro" id="IPR007317">
    <property type="entry name" value="GET4"/>
</dbReference>